<accession>A0AAI8GCF1</accession>
<name>A0AAI8GCF1_FERIS</name>
<protein>
    <submittedName>
        <fullName evidence="1">Uncharacterized protein</fullName>
    </submittedName>
</protein>
<reference evidence="1 2" key="1">
    <citation type="journal article" date="2015" name="Stand. Genomic Sci.">
        <title>Genome sequence of a native-feather degrading extremely thermophilic Eubacterium, Fervidobacterium islandicum AW-1.</title>
        <authorList>
            <person name="Lee Y.J."/>
            <person name="Jeong H."/>
            <person name="Park G.S."/>
            <person name="Kwak Y."/>
            <person name="Lee S.J."/>
            <person name="Lee S.J."/>
            <person name="Park M.K."/>
            <person name="Kim J.Y."/>
            <person name="Kang H.K."/>
            <person name="Shin J.H."/>
            <person name="Lee D.W."/>
        </authorList>
    </citation>
    <scope>NUCLEOTIDE SEQUENCE [LARGE SCALE GENOMIC DNA]</scope>
    <source>
        <strain evidence="1 2">AW-1</strain>
    </source>
</reference>
<dbReference type="Proteomes" id="UP000093740">
    <property type="component" value="Chromosome"/>
</dbReference>
<gene>
    <name evidence="1" type="ORF">NA23_01555</name>
</gene>
<organism evidence="1 2">
    <name type="scientific">Fervidobacterium islandicum</name>
    <dbReference type="NCBI Taxonomy" id="2423"/>
    <lineage>
        <taxon>Bacteria</taxon>
        <taxon>Thermotogati</taxon>
        <taxon>Thermotogota</taxon>
        <taxon>Thermotogae</taxon>
        <taxon>Thermotogales</taxon>
        <taxon>Fervidobacteriaceae</taxon>
        <taxon>Fervidobacterium</taxon>
    </lineage>
</organism>
<dbReference type="AlphaFoldDB" id="A0AAI8GCF1"/>
<dbReference type="EMBL" id="CP014334">
    <property type="protein sequence ID" value="AMW32128.1"/>
    <property type="molecule type" value="Genomic_DNA"/>
</dbReference>
<dbReference type="RefSeq" id="WP_033191361.1">
    <property type="nucleotide sequence ID" value="NZ_CP014334.2"/>
</dbReference>
<evidence type="ECO:0000313" key="2">
    <source>
        <dbReference type="Proteomes" id="UP000093740"/>
    </source>
</evidence>
<keyword evidence="2" id="KW-1185">Reference proteome</keyword>
<sequence>MRNFYKKTITKVLIIVSFLLFISGFSIKPVIEVSVNIIGNENIEKITKSVFLSELLDTNKFTVTLVDNIKHLFFEMNLQDLLSTENVILSKREYSKGTLSVILYLRNLNVRKETVEYVRNDVSGDYIYADGKYIRVIQGAWFKFDGKNYIQDENGIYVKGTDGKYYSALAFYSRVPHENTYYVLDCSISYTLNVESTDVKKGTFDTHLSVPLVEHRYDPYNNKLLRIEYPSSDILDRFAKSISFELASRLMDLRKLYGFVENVRMPRVLIDIGSIDGVKPGLCFGVYDGNNYIAELTVARTGGDYSECEIKYIKKGAKIERGFSVVEKKPDFVIPLGISVLYMYHPENLGDICAEFSVKTLDIHREELSSVAFGLSYDLSSSVTDTFHVSYLHRMFSSPVYFIATLKIPKDSASHITLIPMMGLNVRFGIFTLRALTTIDLSNFEIGGGISW</sequence>
<proteinExistence type="predicted"/>
<evidence type="ECO:0000313" key="1">
    <source>
        <dbReference type="EMBL" id="AMW32128.1"/>
    </source>
</evidence>
<dbReference type="KEGG" id="fia:NA23_01555"/>